<reference evidence="1" key="1">
    <citation type="submission" date="2016-04" db="EMBL/GenBank/DDBJ databases">
        <authorList>
            <person name="Evans L.H."/>
            <person name="Alamgir A."/>
            <person name="Owens N."/>
            <person name="Weber N.D."/>
            <person name="Virtaneva K."/>
            <person name="Barbian K."/>
            <person name="Babar A."/>
            <person name="Rosenke K."/>
        </authorList>
    </citation>
    <scope>NUCLEOTIDE SEQUENCE</scope>
    <source>
        <strain evidence="1">92-2</strain>
    </source>
</reference>
<organism evidence="1">
    <name type="scientific">uncultured Desulfovibrio sp</name>
    <dbReference type="NCBI Taxonomy" id="167968"/>
    <lineage>
        <taxon>Bacteria</taxon>
        <taxon>Pseudomonadati</taxon>
        <taxon>Thermodesulfobacteriota</taxon>
        <taxon>Desulfovibrionia</taxon>
        <taxon>Desulfovibrionales</taxon>
        <taxon>Desulfovibrionaceae</taxon>
        <taxon>Desulfovibrio</taxon>
        <taxon>environmental samples</taxon>
    </lineage>
</organism>
<dbReference type="AlphaFoldDB" id="A0A212KER4"/>
<evidence type="ECO:0008006" key="2">
    <source>
        <dbReference type="Google" id="ProtNLM"/>
    </source>
</evidence>
<gene>
    <name evidence="1" type="ORF">KM92DES2_12908</name>
</gene>
<name>A0A212KER4_9BACT</name>
<dbReference type="Pfam" id="PF21822">
    <property type="entry name" value="Phage_TAC_15"/>
    <property type="match status" value="1"/>
</dbReference>
<evidence type="ECO:0000313" key="1">
    <source>
        <dbReference type="EMBL" id="SBW10169.1"/>
    </source>
</evidence>
<dbReference type="InterPro" id="IPR049156">
    <property type="entry name" value="Phage_chap_TAC_15-like"/>
</dbReference>
<sequence>MNEVEIQGTVYKIGKLNAFAQMYVLKRAAPVLGKLQGVLGTLQLALDDAKLGDGKDAKLAEVLGSLGATIGELPDESLEYVCNAALDVVDMRQAGGGWAPVRSKGQLMYPEMDLLTMLSLTAHVLKDNLTTFFRALPALQAPGQEPKTT</sequence>
<dbReference type="EMBL" id="FLUP01000001">
    <property type="protein sequence ID" value="SBW10169.1"/>
    <property type="molecule type" value="Genomic_DNA"/>
</dbReference>
<dbReference type="RefSeq" id="WP_296937011.1">
    <property type="nucleotide sequence ID" value="NZ_LT598928.1"/>
</dbReference>
<accession>A0A212KER4</accession>
<protein>
    <recommendedName>
        <fullName evidence="2">Bacteriophage protein</fullName>
    </recommendedName>
</protein>
<proteinExistence type="predicted"/>